<dbReference type="PANTHER" id="PTHR43157">
    <property type="entry name" value="PHOSPHATIDYLINOSITOL-GLYCAN BIOSYNTHESIS CLASS F PROTEIN-RELATED"/>
    <property type="match status" value="1"/>
</dbReference>
<dbReference type="PRINTS" id="PR00081">
    <property type="entry name" value="GDHRDH"/>
</dbReference>
<evidence type="ECO:0008006" key="4">
    <source>
        <dbReference type="Google" id="ProtNLM"/>
    </source>
</evidence>
<dbReference type="InterPro" id="IPR036291">
    <property type="entry name" value="NAD(P)-bd_dom_sf"/>
</dbReference>
<gene>
    <name evidence="2" type="ORF">BP5553_00230</name>
</gene>
<sequence>MPLRHELHSQLFTRPPVPTADFSGKTIIVTGSNVGLGKEAVQHFLRLKASKVIMAVRSVRKGEDAKIEITKNYKTAASALEVWPLDYSNYASCQDFAAKVATLGRVDAVVLNAGIATEEWELFEGHESQVTVNVISTTLLMLLILPTLYATAEKYPSVTPVLTVVGSGVHAYTKFPERENPKIFDSMDDKKISRMGDRYQVTKLMSLFAVREVAEKTASKRPFVIINTVNPGLCYTELNRSAVGGTAVAMGVMKAMMAWTAEEGGRTLVFASVAGQESHGVFISGSKIPNTGQSKFVTSAEGKRTQKKMWGELAEILERIQPGISAI</sequence>
<protein>
    <recommendedName>
        <fullName evidence="4">NAD(P)-binding protein</fullName>
    </recommendedName>
</protein>
<dbReference type="InterPro" id="IPR002347">
    <property type="entry name" value="SDR_fam"/>
</dbReference>
<evidence type="ECO:0000313" key="3">
    <source>
        <dbReference type="Proteomes" id="UP000254866"/>
    </source>
</evidence>
<reference evidence="2 3" key="1">
    <citation type="journal article" date="2018" name="IMA Fungus">
        <title>IMA Genome-F 9: Draft genome sequence of Annulohypoxylon stygium, Aspergillus mulundensis, Berkeleyomyces basicola (syn. Thielaviopsis basicola), Ceratocystis smalleyi, two Cercospora beticola strains, Coleophoma cylindrospora, Fusarium fracticaudum, Phialophora cf. hyalina, and Morchella septimelata.</title>
        <authorList>
            <person name="Wingfield B.D."/>
            <person name="Bills G.F."/>
            <person name="Dong Y."/>
            <person name="Huang W."/>
            <person name="Nel W.J."/>
            <person name="Swalarsk-Parry B.S."/>
            <person name="Vaghefi N."/>
            <person name="Wilken P.M."/>
            <person name="An Z."/>
            <person name="de Beer Z.W."/>
            <person name="De Vos L."/>
            <person name="Chen L."/>
            <person name="Duong T.A."/>
            <person name="Gao Y."/>
            <person name="Hammerbacher A."/>
            <person name="Kikkert J.R."/>
            <person name="Li Y."/>
            <person name="Li H."/>
            <person name="Li K."/>
            <person name="Li Q."/>
            <person name="Liu X."/>
            <person name="Ma X."/>
            <person name="Naidoo K."/>
            <person name="Pethybridge S.J."/>
            <person name="Sun J."/>
            <person name="Steenkamp E.T."/>
            <person name="van der Nest M.A."/>
            <person name="van Wyk S."/>
            <person name="Wingfield M.J."/>
            <person name="Xiong C."/>
            <person name="Yue Q."/>
            <person name="Zhang X."/>
        </authorList>
    </citation>
    <scope>NUCLEOTIDE SEQUENCE [LARGE SCALE GENOMIC DNA]</scope>
    <source>
        <strain evidence="2 3">BP 5553</strain>
    </source>
</reference>
<proteinExistence type="predicted"/>
<dbReference type="OrthoDB" id="542013at2759"/>
<dbReference type="GO" id="GO:0016491">
    <property type="term" value="F:oxidoreductase activity"/>
    <property type="evidence" value="ECO:0007669"/>
    <property type="project" value="UniProtKB-KW"/>
</dbReference>
<keyword evidence="3" id="KW-1185">Reference proteome</keyword>
<dbReference type="GeneID" id="43593079"/>
<keyword evidence="1" id="KW-0560">Oxidoreductase</keyword>
<dbReference type="STRING" id="2656787.A0A370TXJ0"/>
<dbReference type="Gene3D" id="3.40.50.720">
    <property type="entry name" value="NAD(P)-binding Rossmann-like Domain"/>
    <property type="match status" value="1"/>
</dbReference>
<dbReference type="PANTHER" id="PTHR43157:SF31">
    <property type="entry name" value="PHOSPHATIDYLINOSITOL-GLYCAN BIOSYNTHESIS CLASS F PROTEIN"/>
    <property type="match status" value="1"/>
</dbReference>
<evidence type="ECO:0000313" key="2">
    <source>
        <dbReference type="EMBL" id="RDL40251.1"/>
    </source>
</evidence>
<accession>A0A370TXJ0</accession>
<dbReference type="RefSeq" id="XP_031872907.1">
    <property type="nucleotide sequence ID" value="XM_032008853.1"/>
</dbReference>
<dbReference type="AlphaFoldDB" id="A0A370TXJ0"/>
<dbReference type="SUPFAM" id="SSF51735">
    <property type="entry name" value="NAD(P)-binding Rossmann-fold domains"/>
    <property type="match status" value="1"/>
</dbReference>
<name>A0A370TXJ0_9HELO</name>
<comment type="caution">
    <text evidence="2">The sequence shown here is derived from an EMBL/GenBank/DDBJ whole genome shotgun (WGS) entry which is preliminary data.</text>
</comment>
<organism evidence="2 3">
    <name type="scientific">Venustampulla echinocandica</name>
    <dbReference type="NCBI Taxonomy" id="2656787"/>
    <lineage>
        <taxon>Eukaryota</taxon>
        <taxon>Fungi</taxon>
        <taxon>Dikarya</taxon>
        <taxon>Ascomycota</taxon>
        <taxon>Pezizomycotina</taxon>
        <taxon>Leotiomycetes</taxon>
        <taxon>Helotiales</taxon>
        <taxon>Pleuroascaceae</taxon>
        <taxon>Venustampulla</taxon>
    </lineage>
</organism>
<dbReference type="Pfam" id="PF00106">
    <property type="entry name" value="adh_short"/>
    <property type="match status" value="1"/>
</dbReference>
<dbReference type="Proteomes" id="UP000254866">
    <property type="component" value="Unassembled WGS sequence"/>
</dbReference>
<evidence type="ECO:0000256" key="1">
    <source>
        <dbReference type="ARBA" id="ARBA00023002"/>
    </source>
</evidence>
<dbReference type="EMBL" id="NPIC01000001">
    <property type="protein sequence ID" value="RDL40251.1"/>
    <property type="molecule type" value="Genomic_DNA"/>
</dbReference>